<evidence type="ECO:0000313" key="4">
    <source>
        <dbReference type="EMBL" id="CAF9922566.1"/>
    </source>
</evidence>
<keyword evidence="5" id="KW-1185">Reference proteome</keyword>
<organism evidence="4 5">
    <name type="scientific">Alectoria fallacina</name>
    <dbReference type="NCBI Taxonomy" id="1903189"/>
    <lineage>
        <taxon>Eukaryota</taxon>
        <taxon>Fungi</taxon>
        <taxon>Dikarya</taxon>
        <taxon>Ascomycota</taxon>
        <taxon>Pezizomycotina</taxon>
        <taxon>Lecanoromycetes</taxon>
        <taxon>OSLEUM clade</taxon>
        <taxon>Lecanoromycetidae</taxon>
        <taxon>Lecanorales</taxon>
        <taxon>Lecanorineae</taxon>
        <taxon>Parmeliaceae</taxon>
        <taxon>Alectoria</taxon>
    </lineage>
</organism>
<dbReference type="GO" id="GO:0019760">
    <property type="term" value="P:glucosinolate metabolic process"/>
    <property type="evidence" value="ECO:0007669"/>
    <property type="project" value="UniProtKB-ARBA"/>
</dbReference>
<feature type="region of interest" description="Disordered" evidence="3">
    <location>
        <begin position="320"/>
        <end position="340"/>
    </location>
</feature>
<dbReference type="OrthoDB" id="10250130at2759"/>
<feature type="compositionally biased region" description="Polar residues" evidence="3">
    <location>
        <begin position="188"/>
        <end position="197"/>
    </location>
</feature>
<keyword evidence="2" id="KW-0408">Iron</keyword>
<evidence type="ECO:0008006" key="6">
    <source>
        <dbReference type="Google" id="ProtNLM"/>
    </source>
</evidence>
<keyword evidence="1" id="KW-0677">Repeat</keyword>
<dbReference type="PANTHER" id="PTHR47435">
    <property type="entry name" value="KELCH REPEAT PROTEIN (AFU_ORTHOLOGUE AFUA_5G12780)"/>
    <property type="match status" value="1"/>
</dbReference>
<gene>
    <name evidence="4" type="ORF">ALECFALPRED_002119</name>
</gene>
<protein>
    <recommendedName>
        <fullName evidence="6">Galactose oxidase</fullName>
    </recommendedName>
</protein>
<dbReference type="InterPro" id="IPR015915">
    <property type="entry name" value="Kelch-typ_b-propeller"/>
</dbReference>
<evidence type="ECO:0000256" key="2">
    <source>
        <dbReference type="ARBA" id="ARBA00023004"/>
    </source>
</evidence>
<name>A0A8H3FKE7_9LECA</name>
<dbReference type="AlphaFoldDB" id="A0A8H3FKE7"/>
<evidence type="ECO:0000313" key="5">
    <source>
        <dbReference type="Proteomes" id="UP000664203"/>
    </source>
</evidence>
<sequence length="479" mass="50759">MDPSTVTGLVAAEQVLSTTVEGGAIAGYGLAQSTQPLTATFKRISSPAFLPRSNHSLTVLAGRAYIFGGEDENGNLAGDEVHIVTLPLKKGNHNGEVDYKCVPSLGEGEDGKVPGPRTGHAAVAVGERVYLFGGKGVDGQVVEEMGRVWVFDTNTLGWSYVDPAYTSTTAIPQGRYHHGAASSEHPLPQSNTSSKASYSEQITSTIAKLPSLISKAASTQEPHGSLIICSGLSAPSSPLNDTWLFNITTRIWSALPSTPSTSPSPPSMALTYNRLYLITSTSELGSEIHYLPVTKETYSDARGEGEVGLISSKSEWTTLPFPTNPLTPGPRPRKGAGLTPVTTGNGREYLLYFLGEKASTIPLSENTDQEQDEKEPTFWSDTYSYQVPAIPITAAAIKDATRQVMGIATGEDTWAEVKVEAGIESGEKESEGKAHPGSRGWFANCIVPSQPGSVMLWGGINGKGETEGDGWLIDIGAAK</sequence>
<dbReference type="SUPFAM" id="SSF117281">
    <property type="entry name" value="Kelch motif"/>
    <property type="match status" value="1"/>
</dbReference>
<proteinExistence type="predicted"/>
<dbReference type="PANTHER" id="PTHR47435:SF10">
    <property type="entry name" value="TIP ELONGATION ABERRANT PROTEIN 3"/>
    <property type="match status" value="1"/>
</dbReference>
<evidence type="ECO:0000256" key="1">
    <source>
        <dbReference type="ARBA" id="ARBA00022737"/>
    </source>
</evidence>
<comment type="caution">
    <text evidence="4">The sequence shown here is derived from an EMBL/GenBank/DDBJ whole genome shotgun (WGS) entry which is preliminary data.</text>
</comment>
<reference evidence="4" key="1">
    <citation type="submission" date="2021-03" db="EMBL/GenBank/DDBJ databases">
        <authorList>
            <person name="Tagirdzhanova G."/>
        </authorList>
    </citation>
    <scope>NUCLEOTIDE SEQUENCE</scope>
</reference>
<accession>A0A8H3FKE7</accession>
<feature type="region of interest" description="Disordered" evidence="3">
    <location>
        <begin position="176"/>
        <end position="197"/>
    </location>
</feature>
<dbReference type="EMBL" id="CAJPDR010000157">
    <property type="protein sequence ID" value="CAF9922566.1"/>
    <property type="molecule type" value="Genomic_DNA"/>
</dbReference>
<dbReference type="Gene3D" id="2.120.10.80">
    <property type="entry name" value="Kelch-type beta propeller"/>
    <property type="match status" value="2"/>
</dbReference>
<evidence type="ECO:0000256" key="3">
    <source>
        <dbReference type="SAM" id="MobiDB-lite"/>
    </source>
</evidence>
<dbReference type="Pfam" id="PF24681">
    <property type="entry name" value="Kelch_KLHDC2_KLHL20_DRC7"/>
    <property type="match status" value="1"/>
</dbReference>
<dbReference type="Proteomes" id="UP000664203">
    <property type="component" value="Unassembled WGS sequence"/>
</dbReference>